<feature type="chain" id="PRO_5046265693" description="DUF1795 domain-containing protein" evidence="1">
    <location>
        <begin position="29"/>
        <end position="195"/>
    </location>
</feature>
<accession>A0ABS0AZA7</accession>
<sequence>MFAHFRKKALAMTGAVLLMGGSFQTALAAPVHLVARNQKQEEAVSWKKFHSVYGKCMVSLPSSPEHVKQVMPFPEEGYNLRYDVYVAAHEKKAVYMMLIAQYPPFVTEEHAEMSLESFLNGLVTQNHDNELIFADLTTVHGHKALDFFIQSKEVYFKGRVIMAENQLYLLAMECDVKHYQESNFNHFISSFELVK</sequence>
<feature type="signal peptide" evidence="1">
    <location>
        <begin position="1"/>
        <end position="28"/>
    </location>
</feature>
<evidence type="ECO:0000313" key="3">
    <source>
        <dbReference type="Proteomes" id="UP001194714"/>
    </source>
</evidence>
<evidence type="ECO:0008006" key="4">
    <source>
        <dbReference type="Google" id="ProtNLM"/>
    </source>
</evidence>
<organism evidence="2 3">
    <name type="scientific">Candidatus Neptunichlamydia vexilliferae</name>
    <dbReference type="NCBI Taxonomy" id="1651774"/>
    <lineage>
        <taxon>Bacteria</taxon>
        <taxon>Pseudomonadati</taxon>
        <taxon>Chlamydiota</taxon>
        <taxon>Chlamydiia</taxon>
        <taxon>Parachlamydiales</taxon>
        <taxon>Simkaniaceae</taxon>
        <taxon>Candidatus Neptunichlamydia</taxon>
    </lineage>
</organism>
<dbReference type="Proteomes" id="UP001194714">
    <property type="component" value="Unassembled WGS sequence"/>
</dbReference>
<comment type="caution">
    <text evidence="2">The sequence shown here is derived from an EMBL/GenBank/DDBJ whole genome shotgun (WGS) entry which is preliminary data.</text>
</comment>
<dbReference type="RefSeq" id="WP_194847772.1">
    <property type="nucleotide sequence ID" value="NZ_JAAEJV010000024.1"/>
</dbReference>
<protein>
    <recommendedName>
        <fullName evidence="4">DUF1795 domain-containing protein</fullName>
    </recommendedName>
</protein>
<reference evidence="2 3" key="1">
    <citation type="submission" date="2020-01" db="EMBL/GenBank/DDBJ databases">
        <title>Draft genome sequence of Cand. Neptunochlamydia vexilliferae K9.</title>
        <authorList>
            <person name="Schulz F."/>
            <person name="Koestlbacher S."/>
            <person name="Wascher F."/>
            <person name="Pizzetti I."/>
            <person name="Horn M."/>
        </authorList>
    </citation>
    <scope>NUCLEOTIDE SEQUENCE [LARGE SCALE GENOMIC DNA]</scope>
    <source>
        <strain evidence="2 3">K9</strain>
    </source>
</reference>
<proteinExistence type="predicted"/>
<keyword evidence="3" id="KW-1185">Reference proteome</keyword>
<name>A0ABS0AZA7_9BACT</name>
<evidence type="ECO:0000313" key="2">
    <source>
        <dbReference type="EMBL" id="MBF5059468.1"/>
    </source>
</evidence>
<gene>
    <name evidence="2" type="ORF">NEPTK9_000982</name>
</gene>
<evidence type="ECO:0000256" key="1">
    <source>
        <dbReference type="SAM" id="SignalP"/>
    </source>
</evidence>
<keyword evidence="1" id="KW-0732">Signal</keyword>
<dbReference type="EMBL" id="JAAEJV010000024">
    <property type="protein sequence ID" value="MBF5059468.1"/>
    <property type="molecule type" value="Genomic_DNA"/>
</dbReference>